<keyword evidence="5" id="KW-0949">S-adenosyl-L-methionine</keyword>
<comment type="subcellular location">
    <subcellularLocation>
        <location evidence="5">Endoplasmic reticulum membrane</location>
        <topology evidence="5">Multi-pass membrane protein</topology>
    </subcellularLocation>
    <subcellularLocation>
        <location evidence="1">Membrane</location>
        <topology evidence="1">Multi-pass membrane protein</topology>
    </subcellularLocation>
</comment>
<evidence type="ECO:0000256" key="4">
    <source>
        <dbReference type="ARBA" id="ARBA00023136"/>
    </source>
</evidence>
<feature type="non-terminal residue" evidence="6">
    <location>
        <position position="1"/>
    </location>
</feature>
<evidence type="ECO:0000256" key="3">
    <source>
        <dbReference type="ARBA" id="ARBA00022989"/>
    </source>
</evidence>
<evidence type="ECO:0000313" key="7">
    <source>
        <dbReference type="Proteomes" id="UP000807469"/>
    </source>
</evidence>
<keyword evidence="5" id="KW-0808">Transferase</keyword>
<dbReference type="AlphaFoldDB" id="A0A9P6D2F8"/>
<reference evidence="6" key="1">
    <citation type="submission" date="2020-11" db="EMBL/GenBank/DDBJ databases">
        <authorList>
            <consortium name="DOE Joint Genome Institute"/>
            <person name="Ahrendt S."/>
            <person name="Riley R."/>
            <person name="Andreopoulos W."/>
            <person name="Labutti K."/>
            <person name="Pangilinan J."/>
            <person name="Ruiz-Duenas F.J."/>
            <person name="Barrasa J.M."/>
            <person name="Sanchez-Garcia M."/>
            <person name="Camarero S."/>
            <person name="Miyauchi S."/>
            <person name="Serrano A."/>
            <person name="Linde D."/>
            <person name="Babiker R."/>
            <person name="Drula E."/>
            <person name="Ayuso-Fernandez I."/>
            <person name="Pacheco R."/>
            <person name="Padilla G."/>
            <person name="Ferreira P."/>
            <person name="Barriuso J."/>
            <person name="Kellner H."/>
            <person name="Castanera R."/>
            <person name="Alfaro M."/>
            <person name="Ramirez L."/>
            <person name="Pisabarro A.G."/>
            <person name="Kuo A."/>
            <person name="Tritt A."/>
            <person name="Lipzen A."/>
            <person name="He G."/>
            <person name="Yan M."/>
            <person name="Ng V."/>
            <person name="Cullen D."/>
            <person name="Martin F."/>
            <person name="Rosso M.-N."/>
            <person name="Henrissat B."/>
            <person name="Hibbett D."/>
            <person name="Martinez A.T."/>
            <person name="Grigoriev I.V."/>
        </authorList>
    </citation>
    <scope>NUCLEOTIDE SEQUENCE</scope>
    <source>
        <strain evidence="6">CIRM-BRFM 674</strain>
    </source>
</reference>
<feature type="transmembrane region" description="Helical" evidence="5">
    <location>
        <begin position="58"/>
        <end position="79"/>
    </location>
</feature>
<name>A0A9P6D2F8_9AGAR</name>
<sequence>LVLTPAICIAAALVGFGGALRYLCFREMGSNFTYTVAILENHRLTTSGPYSIVRHPSYTALCCVHVGCLLWFSAPGIWLGESELYGKVGTWIILIPLLWRTLAAFQMFWKRIPVEDGLMRKQFGSQWDAWAARVPYRLIPGVY</sequence>
<organism evidence="6 7">
    <name type="scientific">Pholiota conissans</name>
    <dbReference type="NCBI Taxonomy" id="109636"/>
    <lineage>
        <taxon>Eukaryota</taxon>
        <taxon>Fungi</taxon>
        <taxon>Dikarya</taxon>
        <taxon>Basidiomycota</taxon>
        <taxon>Agaricomycotina</taxon>
        <taxon>Agaricomycetes</taxon>
        <taxon>Agaricomycetidae</taxon>
        <taxon>Agaricales</taxon>
        <taxon>Agaricineae</taxon>
        <taxon>Strophariaceae</taxon>
        <taxon>Pholiota</taxon>
    </lineage>
</organism>
<keyword evidence="5" id="KW-0489">Methyltransferase</keyword>
<dbReference type="Gene3D" id="1.20.120.1630">
    <property type="match status" value="1"/>
</dbReference>
<evidence type="ECO:0000256" key="2">
    <source>
        <dbReference type="ARBA" id="ARBA00022692"/>
    </source>
</evidence>
<proteinExistence type="inferred from homology"/>
<gene>
    <name evidence="6" type="ORF">BDN70DRAFT_771349</name>
</gene>
<comment type="caution">
    <text evidence="5">Lacks conserved residue(s) required for the propagation of feature annotation.</text>
</comment>
<keyword evidence="2 5" id="KW-0812">Transmembrane</keyword>
<accession>A0A9P6D2F8</accession>
<dbReference type="OrthoDB" id="422086at2759"/>
<dbReference type="PANTHER" id="PTHR12714">
    <property type="entry name" value="PROTEIN-S ISOPRENYLCYSTEINE O-METHYLTRANSFERASE"/>
    <property type="match status" value="1"/>
</dbReference>
<dbReference type="EMBL" id="MU155191">
    <property type="protein sequence ID" value="KAF9480623.1"/>
    <property type="molecule type" value="Genomic_DNA"/>
</dbReference>
<feature type="transmembrane region" description="Helical" evidence="5">
    <location>
        <begin position="91"/>
        <end position="109"/>
    </location>
</feature>
<dbReference type="GO" id="GO:0032259">
    <property type="term" value="P:methylation"/>
    <property type="evidence" value="ECO:0007669"/>
    <property type="project" value="UniProtKB-KW"/>
</dbReference>
<comment type="caution">
    <text evidence="6">The sequence shown here is derived from an EMBL/GenBank/DDBJ whole genome shotgun (WGS) entry which is preliminary data.</text>
</comment>
<keyword evidence="7" id="KW-1185">Reference proteome</keyword>
<evidence type="ECO:0000256" key="1">
    <source>
        <dbReference type="ARBA" id="ARBA00004141"/>
    </source>
</evidence>
<evidence type="ECO:0000256" key="5">
    <source>
        <dbReference type="RuleBase" id="RU362022"/>
    </source>
</evidence>
<protein>
    <recommendedName>
        <fullName evidence="5">Protein-S-isoprenylcysteine O-methyltransferase</fullName>
        <ecNumber evidence="5">2.1.1.100</ecNumber>
    </recommendedName>
</protein>
<evidence type="ECO:0000313" key="6">
    <source>
        <dbReference type="EMBL" id="KAF9480623.1"/>
    </source>
</evidence>
<dbReference type="InterPro" id="IPR007269">
    <property type="entry name" value="ICMT_MeTrfase"/>
</dbReference>
<comment type="similarity">
    <text evidence="5">Belongs to the class VI-like SAM-binding methyltransferase superfamily. Isoprenylcysteine carboxyl methyltransferase family.</text>
</comment>
<feature type="non-terminal residue" evidence="6">
    <location>
        <position position="143"/>
    </location>
</feature>
<dbReference type="GO" id="GO:0005789">
    <property type="term" value="C:endoplasmic reticulum membrane"/>
    <property type="evidence" value="ECO:0007669"/>
    <property type="project" value="UniProtKB-SubCell"/>
</dbReference>
<keyword evidence="3 5" id="KW-1133">Transmembrane helix</keyword>
<dbReference type="Pfam" id="PF04140">
    <property type="entry name" value="ICMT"/>
    <property type="match status" value="1"/>
</dbReference>
<comment type="catalytic activity">
    <reaction evidence="5">
        <text>[protein]-C-terminal S-[(2E,6E)-farnesyl]-L-cysteine + S-adenosyl-L-methionine = [protein]-C-terminal S-[(2E,6E)-farnesyl]-L-cysteine methyl ester + S-adenosyl-L-homocysteine</text>
        <dbReference type="Rhea" id="RHEA:21672"/>
        <dbReference type="Rhea" id="RHEA-COMP:12125"/>
        <dbReference type="Rhea" id="RHEA-COMP:12126"/>
        <dbReference type="ChEBI" id="CHEBI:57856"/>
        <dbReference type="ChEBI" id="CHEBI:59789"/>
        <dbReference type="ChEBI" id="CHEBI:90510"/>
        <dbReference type="ChEBI" id="CHEBI:90511"/>
        <dbReference type="EC" id="2.1.1.100"/>
    </reaction>
</comment>
<dbReference type="PANTHER" id="PTHR12714:SF9">
    <property type="entry name" value="PROTEIN-S-ISOPRENYLCYSTEINE O-METHYLTRANSFERASE"/>
    <property type="match status" value="1"/>
</dbReference>
<feature type="transmembrane region" description="Helical" evidence="5">
    <location>
        <begin position="6"/>
        <end position="24"/>
    </location>
</feature>
<keyword evidence="4 5" id="KW-0472">Membrane</keyword>
<dbReference type="Proteomes" id="UP000807469">
    <property type="component" value="Unassembled WGS sequence"/>
</dbReference>
<dbReference type="GO" id="GO:0004671">
    <property type="term" value="F:protein C-terminal S-isoprenylcysteine carboxyl O-methyltransferase activity"/>
    <property type="evidence" value="ECO:0007669"/>
    <property type="project" value="UniProtKB-EC"/>
</dbReference>
<dbReference type="EC" id="2.1.1.100" evidence="5"/>
<keyword evidence="5" id="KW-0256">Endoplasmic reticulum</keyword>